<dbReference type="InterPro" id="IPR010982">
    <property type="entry name" value="Lambda_DNA-bd_dom_sf"/>
</dbReference>
<dbReference type="CDD" id="cd00093">
    <property type="entry name" value="HTH_XRE"/>
    <property type="match status" value="1"/>
</dbReference>
<dbReference type="EMBL" id="QOIN01000025">
    <property type="protein sequence ID" value="RCG28454.1"/>
    <property type="molecule type" value="Genomic_DNA"/>
</dbReference>
<evidence type="ECO:0000313" key="2">
    <source>
        <dbReference type="EMBL" id="RCG28454.1"/>
    </source>
</evidence>
<dbReference type="InterPro" id="IPR001387">
    <property type="entry name" value="Cro/C1-type_HTH"/>
</dbReference>
<dbReference type="Gene3D" id="1.10.260.40">
    <property type="entry name" value="lambda repressor-like DNA-binding domains"/>
    <property type="match status" value="1"/>
</dbReference>
<proteinExistence type="predicted"/>
<evidence type="ECO:0000313" key="3">
    <source>
        <dbReference type="Proteomes" id="UP000252914"/>
    </source>
</evidence>
<dbReference type="Pfam" id="PF13560">
    <property type="entry name" value="HTH_31"/>
    <property type="match status" value="1"/>
</dbReference>
<dbReference type="GO" id="GO:0003677">
    <property type="term" value="F:DNA binding"/>
    <property type="evidence" value="ECO:0007669"/>
    <property type="project" value="InterPro"/>
</dbReference>
<name>A0A367FDP0_9ACTN</name>
<dbReference type="AlphaFoldDB" id="A0A367FDP0"/>
<evidence type="ECO:0000259" key="1">
    <source>
        <dbReference type="PROSITE" id="PS50943"/>
    </source>
</evidence>
<accession>A0A367FDP0</accession>
<sequence length="410" mass="45417">MAIALRYASGRPRVGHNGSVGSTVGDNIRARRESLGWTQPQLAREACRAAGLPRDALPKHDIYRYETGRRTPREWLPAIASALGVSIESMRTPARPEHASLEPLPALHQATGEQLAPTIRELNRRLVALDNELHGLPIAESAARAFKTVYRRLGQGVSEAHEREVQSAAAELAEISGWALFNEGRPRESKRFSQEALFLAQMSGDRGIELLTLQNLALLAGWTGRPREELSITRSVLERGGLDPRVEAMFRCREGQGLGRAGDTQRAAQSFARARSLLQEAPPGDSPAWSWWVSEREVDRQQGRILNITDHWRESIPILQRASDESTGTHVGYGLSSYVWLLDSFVSMRAWSDAEEAAHTLIPAVPEVASRVMLDHLERVVSRDISGAPTDLRDAVGHIRSGLEEDPYDF</sequence>
<dbReference type="SMART" id="SM00530">
    <property type="entry name" value="HTH_XRE"/>
    <property type="match status" value="1"/>
</dbReference>
<dbReference type="SUPFAM" id="SSF47413">
    <property type="entry name" value="lambda repressor-like DNA-binding domains"/>
    <property type="match status" value="1"/>
</dbReference>
<gene>
    <name evidence="2" type="ORF">DTL70_02045</name>
</gene>
<reference evidence="2 3" key="1">
    <citation type="submission" date="2018-06" db="EMBL/GenBank/DDBJ databases">
        <title>Streptomyces reniochalinae sp. nov. and Streptomyces diacarnus sp. nov. from marine sponges.</title>
        <authorList>
            <person name="Li L."/>
        </authorList>
    </citation>
    <scope>NUCLEOTIDE SEQUENCE [LARGE SCALE GENOMIC DNA]</scope>
    <source>
        <strain evidence="2 3">LHW51701</strain>
    </source>
</reference>
<protein>
    <submittedName>
        <fullName evidence="2">XRE family transcriptional regulator</fullName>
    </submittedName>
</protein>
<dbReference type="Proteomes" id="UP000252914">
    <property type="component" value="Unassembled WGS sequence"/>
</dbReference>
<comment type="caution">
    <text evidence="2">The sequence shown here is derived from an EMBL/GenBank/DDBJ whole genome shotgun (WGS) entry which is preliminary data.</text>
</comment>
<keyword evidence="3" id="KW-1185">Reference proteome</keyword>
<feature type="domain" description="HTH cro/C1-type" evidence="1">
    <location>
        <begin position="28"/>
        <end position="90"/>
    </location>
</feature>
<dbReference type="PROSITE" id="PS50943">
    <property type="entry name" value="HTH_CROC1"/>
    <property type="match status" value="1"/>
</dbReference>
<organism evidence="2 3">
    <name type="scientific">Streptomyces diacarni</name>
    <dbReference type="NCBI Taxonomy" id="2800381"/>
    <lineage>
        <taxon>Bacteria</taxon>
        <taxon>Bacillati</taxon>
        <taxon>Actinomycetota</taxon>
        <taxon>Actinomycetes</taxon>
        <taxon>Kitasatosporales</taxon>
        <taxon>Streptomycetaceae</taxon>
        <taxon>Streptomyces</taxon>
    </lineage>
</organism>